<dbReference type="GeneID" id="14401627"/>
<dbReference type="SUPFAM" id="SSF56747">
    <property type="entry name" value="Prim-pol domain"/>
    <property type="match status" value="1"/>
</dbReference>
<accession>L0L1K9</accession>
<organism evidence="1 2">
    <name type="scientific">Methanomethylovorans hollandica (strain DSM 15978 / NBRC 107637 / DMS1)</name>
    <dbReference type="NCBI Taxonomy" id="867904"/>
    <lineage>
        <taxon>Archaea</taxon>
        <taxon>Methanobacteriati</taxon>
        <taxon>Methanobacteriota</taxon>
        <taxon>Stenosarchaea group</taxon>
        <taxon>Methanomicrobia</taxon>
        <taxon>Methanosarcinales</taxon>
        <taxon>Methanosarcinaceae</taxon>
        <taxon>Methanomethylovorans</taxon>
    </lineage>
</organism>
<dbReference type="AlphaFoldDB" id="L0L1K9"/>
<dbReference type="KEGG" id="mhz:Metho_2665"/>
<protein>
    <recommendedName>
        <fullName evidence="3">DNA primase</fullName>
    </recommendedName>
</protein>
<sequence>MRIIVKCIQKEFPTKSHKISYQMVIIYTYPFSKKSTLFLSNMTCQINPETIKSTWNPSSEKEIKYFYQHIFPQIANKNPEYLNPKNISEFGFAPLRPISTNRGTRDFLRRTNTSISNIKDLQAICLNIKEKDPIKSVLENVQFKGIYFKLNNIKNHGWLLAFDIDAKNIAKSGLCPFHSGYENSTDSEISLIQSLPPYQYLYCFNCLLLSIQYAFDLKNILIEWGFNKNSIHILYSGQGTHIHVTDPISWNLGTTSREYIKTTLIQKYQIPLDPTVTNDANRVLRYPGSLNASVTKPVSLITEEEPIKAFYRVLENAEPRIATSSYI</sequence>
<dbReference type="RefSeq" id="WP_015313927.1">
    <property type="nucleotide sequence ID" value="NC_019972.1"/>
</dbReference>
<name>L0L1K9_METHD</name>
<evidence type="ECO:0000313" key="2">
    <source>
        <dbReference type="Proteomes" id="UP000010866"/>
    </source>
</evidence>
<keyword evidence="1" id="KW-0614">Plasmid</keyword>
<proteinExistence type="predicted"/>
<keyword evidence="2" id="KW-1185">Reference proteome</keyword>
<dbReference type="Proteomes" id="UP000010866">
    <property type="component" value="Plasmid pMETHO01"/>
</dbReference>
<reference evidence="2" key="1">
    <citation type="submission" date="2012-02" db="EMBL/GenBank/DDBJ databases">
        <title>Complete sequence of plasmid of Methanomethylovorans hollandica DSM 15978.</title>
        <authorList>
            <person name="Lucas S."/>
            <person name="Copeland A."/>
            <person name="Lapidus A."/>
            <person name="Glavina del Rio T."/>
            <person name="Dalin E."/>
            <person name="Tice H."/>
            <person name="Bruce D."/>
            <person name="Goodwin L."/>
            <person name="Pitluck S."/>
            <person name="Peters L."/>
            <person name="Mikhailova N."/>
            <person name="Held B."/>
            <person name="Kyrpides N."/>
            <person name="Mavromatis K."/>
            <person name="Ivanova N."/>
            <person name="Brettin T."/>
            <person name="Detter J.C."/>
            <person name="Han C."/>
            <person name="Larimer F."/>
            <person name="Land M."/>
            <person name="Hauser L."/>
            <person name="Markowitz V."/>
            <person name="Cheng J.-F."/>
            <person name="Hugenholtz P."/>
            <person name="Woyke T."/>
            <person name="Wu D."/>
            <person name="Spring S."/>
            <person name="Schroeder M."/>
            <person name="Brambilla E."/>
            <person name="Klenk H.-P."/>
            <person name="Eisen J.A."/>
        </authorList>
    </citation>
    <scope>NUCLEOTIDE SEQUENCE [LARGE SCALE GENOMIC DNA]</scope>
    <source>
        <strain evidence="2">DSM 15978 / NBRC 107637 / DMS1</strain>
        <plasmid evidence="2">Plasmid pMETHO01</plasmid>
    </source>
</reference>
<geneLocation type="plasmid" evidence="1 2">
    <name>pMETHO01</name>
</geneLocation>
<dbReference type="HOGENOM" id="CLU_945285_0_0_2"/>
<dbReference type="OrthoDB" id="31125at2157"/>
<dbReference type="EMBL" id="CP003363">
    <property type="protein sequence ID" value="AGB50795.1"/>
    <property type="molecule type" value="Genomic_DNA"/>
</dbReference>
<evidence type="ECO:0008006" key="3">
    <source>
        <dbReference type="Google" id="ProtNLM"/>
    </source>
</evidence>
<dbReference type="Gene3D" id="3.90.920.10">
    <property type="entry name" value="DNA primase, PRIM domain"/>
    <property type="match status" value="1"/>
</dbReference>
<evidence type="ECO:0000313" key="1">
    <source>
        <dbReference type="EMBL" id="AGB50795.1"/>
    </source>
</evidence>
<gene>
    <name evidence="1" type="ordered locus">Metho_2665</name>
</gene>